<dbReference type="EMBL" id="JH431258">
    <property type="status" value="NOT_ANNOTATED_CDS"/>
    <property type="molecule type" value="Genomic_DNA"/>
</dbReference>
<evidence type="ECO:0000313" key="5">
    <source>
        <dbReference type="EnsemblMetazoa" id="SMAR013642-PA"/>
    </source>
</evidence>
<evidence type="ECO:0000256" key="1">
    <source>
        <dbReference type="ARBA" id="ARBA00023161"/>
    </source>
</evidence>
<dbReference type="Proteomes" id="UP000014500">
    <property type="component" value="Unassembled WGS sequence"/>
</dbReference>
<feature type="domain" description="DNA/RNA-binding" evidence="3">
    <location>
        <begin position="196"/>
        <end position="358"/>
    </location>
</feature>
<reference evidence="6" key="1">
    <citation type="submission" date="2011-05" db="EMBL/GenBank/DDBJ databases">
        <authorList>
            <person name="Richards S.R."/>
            <person name="Qu J."/>
            <person name="Jiang H."/>
            <person name="Jhangiani S.N."/>
            <person name="Agravi P."/>
            <person name="Goodspeed R."/>
            <person name="Gross S."/>
            <person name="Mandapat C."/>
            <person name="Jackson L."/>
            <person name="Mathew T."/>
            <person name="Pu L."/>
            <person name="Thornton R."/>
            <person name="Saada N."/>
            <person name="Wilczek-Boney K.B."/>
            <person name="Lee S."/>
            <person name="Kovar C."/>
            <person name="Wu Y."/>
            <person name="Scherer S.E."/>
            <person name="Worley K.C."/>
            <person name="Muzny D.M."/>
            <person name="Gibbs R."/>
        </authorList>
    </citation>
    <scope>NUCLEOTIDE SEQUENCE</scope>
    <source>
        <strain evidence="6">Brora</strain>
    </source>
</reference>
<proteinExistence type="predicted"/>
<dbReference type="PANTHER" id="PTHR15696">
    <property type="entry name" value="SMG-7 SUPPRESSOR WITH MORPHOLOGICAL EFFECT ON GENITALIA PROTEIN 7"/>
    <property type="match status" value="1"/>
</dbReference>
<keyword evidence="1" id="KW-0866">Nonsense-mediated mRNA decay</keyword>
<feature type="compositionally biased region" description="Basic residues" evidence="2">
    <location>
        <begin position="386"/>
        <end position="399"/>
    </location>
</feature>
<dbReference type="Gene3D" id="1.25.40.10">
    <property type="entry name" value="Tetratricopeptide repeat domain"/>
    <property type="match status" value="1"/>
</dbReference>
<feature type="compositionally biased region" description="Acidic residues" evidence="2">
    <location>
        <begin position="411"/>
        <end position="447"/>
    </location>
</feature>
<feature type="compositionally biased region" description="Basic and acidic residues" evidence="2">
    <location>
        <begin position="455"/>
        <end position="465"/>
    </location>
</feature>
<dbReference type="InterPro" id="IPR018834">
    <property type="entry name" value="DNA/RNA-bd_Est1-type"/>
</dbReference>
<keyword evidence="6" id="KW-1185">Reference proteome</keyword>
<dbReference type="PANTHER" id="PTHR15696:SF7">
    <property type="entry name" value="NONSENSE-MEDIATED MRNA DECAY FACTOR"/>
    <property type="match status" value="1"/>
</dbReference>
<dbReference type="STRING" id="126957.T1JIG1"/>
<sequence length="675" mass="75544">MNLPDSFSNEKLEIHDGVKKIYRTAAELVRRLDRIGKHATTCDELFTADAKVLRIKLREQCERLMFCDPLGHGKKAEELLWRKVYYDVITIGKQLRKVGDDVARLCDHINAGSGAYHHLLFRIQTEFELKDGASDFLSASSCHKKMCFEAKLTSEWKQTAEKNEWARSALHRCLICLGDLARYRQELFENAGPEVSSRFYSQAATFLPSAGMPHNQLGTLAGGKNYGCDATYHYMRCLYSAQSFEGSKGNLERIFNKANRLVTSNAHLSAKENSIKRCVGKFLNSSVQLERVCQEILADFYLWLSNDAILDTLDDQLVFRMVVMAIMCTNHVSNGGSRNQSAAIAFSLALFSHLLHFIVLRLQSVLSQSSKNNENSPKHNGDANKKSHINMKRLRRPRRSTGSNSGVVDSDLSEDDANTDDESDETTTDMSEIEEDNTSQDSDDLDEGVTNGNDQESRINGEKSKCRSNKNRVIKTPRDELSKCLSSLEMLLMCLKLCSGWLKGQPDILEMCAQGCHLLCARLVSFLNLVAPVLSWQMKDGVFDSGVLLGLKMCKQGLEWHSLVPLVEDISVCGIPLFDDVNKGISFESAHHVWINSQETVALRISCLHQFGLLLARSDTTGLNFNPISGEFHYKANTDHKTAETNRKGGLARNYSSSRPNNAATNAGETNEKKK</sequence>
<dbReference type="InterPro" id="IPR019458">
    <property type="entry name" value="Est1-like_N"/>
</dbReference>
<feature type="region of interest" description="Disordered" evidence="2">
    <location>
        <begin position="639"/>
        <end position="675"/>
    </location>
</feature>
<evidence type="ECO:0000256" key="2">
    <source>
        <dbReference type="SAM" id="MobiDB-lite"/>
    </source>
</evidence>
<dbReference type="SUPFAM" id="SSF48452">
    <property type="entry name" value="TPR-like"/>
    <property type="match status" value="1"/>
</dbReference>
<dbReference type="Pfam" id="PF10373">
    <property type="entry name" value="EST1_DNA_bind"/>
    <property type="match status" value="1"/>
</dbReference>
<dbReference type="AlphaFoldDB" id="T1JIG1"/>
<evidence type="ECO:0000313" key="6">
    <source>
        <dbReference type="Proteomes" id="UP000014500"/>
    </source>
</evidence>
<dbReference type="GO" id="GO:0042162">
    <property type="term" value="F:telomeric DNA binding"/>
    <property type="evidence" value="ECO:0007669"/>
    <property type="project" value="TreeGrafter"/>
</dbReference>
<dbReference type="GO" id="GO:0000184">
    <property type="term" value="P:nuclear-transcribed mRNA catabolic process, nonsense-mediated decay"/>
    <property type="evidence" value="ECO:0007669"/>
    <property type="project" value="UniProtKB-KW"/>
</dbReference>
<protein>
    <recommendedName>
        <fullName evidence="7">Protein SMG5</fullName>
    </recommendedName>
</protein>
<dbReference type="GO" id="GO:0005697">
    <property type="term" value="C:telomerase holoenzyme complex"/>
    <property type="evidence" value="ECO:0007669"/>
    <property type="project" value="TreeGrafter"/>
</dbReference>
<dbReference type="InterPro" id="IPR045153">
    <property type="entry name" value="Est1/Ebs1-like"/>
</dbReference>
<dbReference type="OMA" id="QESRING"/>
<evidence type="ECO:0000259" key="4">
    <source>
        <dbReference type="Pfam" id="PF10374"/>
    </source>
</evidence>
<feature type="domain" description="Telomerase activating protein Est1-like N-terminal" evidence="4">
    <location>
        <begin position="75"/>
        <end position="186"/>
    </location>
</feature>
<feature type="compositionally biased region" description="Basic and acidic residues" evidence="2">
    <location>
        <begin position="376"/>
        <end position="385"/>
    </location>
</feature>
<evidence type="ECO:0008006" key="7">
    <source>
        <dbReference type="Google" id="ProtNLM"/>
    </source>
</evidence>
<evidence type="ECO:0000259" key="3">
    <source>
        <dbReference type="Pfam" id="PF10373"/>
    </source>
</evidence>
<accession>T1JIG1</accession>
<dbReference type="eggNOG" id="KOG2162">
    <property type="taxonomic scope" value="Eukaryota"/>
</dbReference>
<dbReference type="HOGENOM" id="CLU_011872_1_0_1"/>
<reference evidence="5" key="2">
    <citation type="submission" date="2015-02" db="UniProtKB">
        <authorList>
            <consortium name="EnsemblMetazoa"/>
        </authorList>
    </citation>
    <scope>IDENTIFICATION</scope>
</reference>
<feature type="region of interest" description="Disordered" evidence="2">
    <location>
        <begin position="369"/>
        <end position="471"/>
    </location>
</feature>
<dbReference type="GO" id="GO:0070034">
    <property type="term" value="F:telomerase RNA binding"/>
    <property type="evidence" value="ECO:0007669"/>
    <property type="project" value="TreeGrafter"/>
</dbReference>
<name>T1JIG1_STRMM</name>
<dbReference type="EnsemblMetazoa" id="SMAR013642-RA">
    <property type="protein sequence ID" value="SMAR013642-PA"/>
    <property type="gene ID" value="SMAR013642"/>
</dbReference>
<dbReference type="InterPro" id="IPR011990">
    <property type="entry name" value="TPR-like_helical_dom_sf"/>
</dbReference>
<dbReference type="PhylomeDB" id="T1JIG1"/>
<dbReference type="Pfam" id="PF10374">
    <property type="entry name" value="EST1"/>
    <property type="match status" value="1"/>
</dbReference>
<organism evidence="5 6">
    <name type="scientific">Strigamia maritima</name>
    <name type="common">European centipede</name>
    <name type="synonym">Geophilus maritimus</name>
    <dbReference type="NCBI Taxonomy" id="126957"/>
    <lineage>
        <taxon>Eukaryota</taxon>
        <taxon>Metazoa</taxon>
        <taxon>Ecdysozoa</taxon>
        <taxon>Arthropoda</taxon>
        <taxon>Myriapoda</taxon>
        <taxon>Chilopoda</taxon>
        <taxon>Pleurostigmophora</taxon>
        <taxon>Geophilomorpha</taxon>
        <taxon>Linotaeniidae</taxon>
        <taxon>Strigamia</taxon>
    </lineage>
</organism>